<dbReference type="Proteomes" id="UP000183585">
    <property type="component" value="Unassembled WGS sequence"/>
</dbReference>
<feature type="transmembrane region" description="Helical" evidence="1">
    <location>
        <begin position="204"/>
        <end position="221"/>
    </location>
</feature>
<feature type="transmembrane region" description="Helical" evidence="1">
    <location>
        <begin position="227"/>
        <end position="245"/>
    </location>
</feature>
<keyword evidence="1" id="KW-0812">Transmembrane</keyword>
<gene>
    <name evidence="2" type="ORF">GA0070563_10651</name>
</gene>
<sequence length="296" mass="32202">MQTFLSELGKKLAERWLLTLAVPGLLYCAAAVAAHSLGHHPRTVITTLRLELASLSAEARRDPLLAVLTVLLCAAAAALLASACAGAVRWLWRGDWPTPLAVLGRPLRERRAERWERRHGEYEAAVRAERLGATRSSGTALPAVELARRRNRVGLAPPSRPTWIGDRIAAVQALVIAEYGVDLAVAWPRLWLLVPDDQRAEVRTVWSAFAGAATLLAWGVLYTVLGLLSWPFAILGVVVALHGWYRGRQAAAAYGDLIESIADLHLPKLAEAMGVPTGILETRAGRRLNRTLHKGT</sequence>
<dbReference type="EMBL" id="FMCT01000006">
    <property type="protein sequence ID" value="SCF18969.1"/>
    <property type="molecule type" value="Genomic_DNA"/>
</dbReference>
<evidence type="ECO:0000256" key="1">
    <source>
        <dbReference type="SAM" id="Phobius"/>
    </source>
</evidence>
<protein>
    <submittedName>
        <fullName evidence="2">Uncharacterized protein</fullName>
    </submittedName>
</protein>
<keyword evidence="1" id="KW-1133">Transmembrane helix</keyword>
<evidence type="ECO:0000313" key="3">
    <source>
        <dbReference type="Proteomes" id="UP000183585"/>
    </source>
</evidence>
<dbReference type="RefSeq" id="WP_074475021.1">
    <property type="nucleotide sequence ID" value="NZ_FMCT01000006.1"/>
</dbReference>
<keyword evidence="3" id="KW-1185">Reference proteome</keyword>
<keyword evidence="1" id="KW-0472">Membrane</keyword>
<proteinExistence type="predicted"/>
<evidence type="ECO:0000313" key="2">
    <source>
        <dbReference type="EMBL" id="SCF18969.1"/>
    </source>
</evidence>
<reference evidence="3" key="1">
    <citation type="submission" date="2016-06" db="EMBL/GenBank/DDBJ databases">
        <authorList>
            <person name="Varghese N."/>
            <person name="Submissions Spin"/>
        </authorList>
    </citation>
    <scope>NUCLEOTIDE SEQUENCE [LARGE SCALE GENOMIC DNA]</scope>
    <source>
        <strain evidence="3">DSM 43168</strain>
    </source>
</reference>
<accession>A0A1C4YE00</accession>
<organism evidence="2 3">
    <name type="scientific">Micromonospora carbonacea</name>
    <dbReference type="NCBI Taxonomy" id="47853"/>
    <lineage>
        <taxon>Bacteria</taxon>
        <taxon>Bacillati</taxon>
        <taxon>Actinomycetota</taxon>
        <taxon>Actinomycetes</taxon>
        <taxon>Micromonosporales</taxon>
        <taxon>Micromonosporaceae</taxon>
        <taxon>Micromonospora</taxon>
    </lineage>
</organism>
<feature type="transmembrane region" description="Helical" evidence="1">
    <location>
        <begin position="16"/>
        <end position="34"/>
    </location>
</feature>
<feature type="transmembrane region" description="Helical" evidence="1">
    <location>
        <begin position="64"/>
        <end position="92"/>
    </location>
</feature>
<dbReference type="AlphaFoldDB" id="A0A1C4YE00"/>
<name>A0A1C4YE00_9ACTN</name>